<sequence>MGCGTSTAASPIDIAVDEFLASSTVVLFSHKDKLSDTLSDLFTSNNINFKQYKLDARADGQAVIHILKNRLDHPDEMPFLFVDMLCVGGKKRIEELLEKGGEELLTRCRVYSNKDHDNM</sequence>
<name>A0A0H5RA05_9EUKA</name>
<protein>
    <recommendedName>
        <fullName evidence="2">Glutaredoxin domain-containing protein</fullName>
    </recommendedName>
</protein>
<accession>A0A0H5RA05</accession>
<dbReference type="SUPFAM" id="SSF52833">
    <property type="entry name" value="Thioredoxin-like"/>
    <property type="match status" value="1"/>
</dbReference>
<evidence type="ECO:0008006" key="2">
    <source>
        <dbReference type="Google" id="ProtNLM"/>
    </source>
</evidence>
<feature type="non-terminal residue" evidence="1">
    <location>
        <position position="119"/>
    </location>
</feature>
<dbReference type="Gene3D" id="3.40.30.10">
    <property type="entry name" value="Glutaredoxin"/>
    <property type="match status" value="1"/>
</dbReference>
<evidence type="ECO:0000313" key="1">
    <source>
        <dbReference type="EMBL" id="CRZ10970.1"/>
    </source>
</evidence>
<dbReference type="AlphaFoldDB" id="A0A0H5RA05"/>
<proteinExistence type="predicted"/>
<dbReference type="EMBL" id="HACM01010528">
    <property type="protein sequence ID" value="CRZ10970.1"/>
    <property type="molecule type" value="Transcribed_RNA"/>
</dbReference>
<organism evidence="1">
    <name type="scientific">Spongospora subterranea</name>
    <dbReference type="NCBI Taxonomy" id="70186"/>
    <lineage>
        <taxon>Eukaryota</taxon>
        <taxon>Sar</taxon>
        <taxon>Rhizaria</taxon>
        <taxon>Endomyxa</taxon>
        <taxon>Phytomyxea</taxon>
        <taxon>Plasmodiophorida</taxon>
        <taxon>Plasmodiophoridae</taxon>
        <taxon>Spongospora</taxon>
    </lineage>
</organism>
<reference evidence="1" key="1">
    <citation type="submission" date="2015-04" db="EMBL/GenBank/DDBJ databases">
        <title>The genome sequence of the plant pathogenic Rhizarian Plasmodiophora brassicae reveals insights in its biotrophic life cycle and the origin of chitin synthesis.</title>
        <authorList>
            <person name="Schwelm A."/>
            <person name="Fogelqvist J."/>
            <person name="Knaust A."/>
            <person name="Julke S."/>
            <person name="Lilja T."/>
            <person name="Dhandapani V."/>
            <person name="Bonilla-Rosso G."/>
            <person name="Karlsson M."/>
            <person name="Shevchenko A."/>
            <person name="Choi S.R."/>
            <person name="Kim H.G."/>
            <person name="Park J.Y."/>
            <person name="Lim Y.P."/>
            <person name="Ludwig-Muller J."/>
            <person name="Dixelius C."/>
        </authorList>
    </citation>
    <scope>NUCLEOTIDE SEQUENCE</scope>
    <source>
        <tissue evidence="1">Potato root galls</tissue>
    </source>
</reference>
<dbReference type="InterPro" id="IPR036249">
    <property type="entry name" value="Thioredoxin-like_sf"/>
</dbReference>